<accession>A0ABW0UIU0</accession>
<sequence>MYQIIKLYGDFEPWWFLEDWKNDIVSLQEFQDFNVAVKEYLELLQRLKKVFPSFESRSSFLATFWDVNEQRWCEECDENLQQYHSIALLKDFEILPVGCHDKLLEEANDQPKFPSACALG</sequence>
<evidence type="ECO:0000313" key="1">
    <source>
        <dbReference type="EMBL" id="MFC5631846.1"/>
    </source>
</evidence>
<proteinExistence type="predicted"/>
<gene>
    <name evidence="1" type="ORF">ACFPQ3_09845</name>
</gene>
<protein>
    <submittedName>
        <fullName evidence="1">DUF1033 family protein</fullName>
    </submittedName>
</protein>
<comment type="caution">
    <text evidence="1">The sequence shown here is derived from an EMBL/GenBank/DDBJ whole genome shotgun (WGS) entry which is preliminary data.</text>
</comment>
<dbReference type="EMBL" id="JBHSOJ010000028">
    <property type="protein sequence ID" value="MFC5631846.1"/>
    <property type="molecule type" value="Genomic_DNA"/>
</dbReference>
<organism evidence="1 2">
    <name type="scientific">Streptococcus caledonicus</name>
    <dbReference type="NCBI Taxonomy" id="2614158"/>
    <lineage>
        <taxon>Bacteria</taxon>
        <taxon>Bacillati</taxon>
        <taxon>Bacillota</taxon>
        <taxon>Bacilli</taxon>
        <taxon>Lactobacillales</taxon>
        <taxon>Streptococcaceae</taxon>
        <taxon>Streptococcus</taxon>
    </lineage>
</organism>
<evidence type="ECO:0000313" key="2">
    <source>
        <dbReference type="Proteomes" id="UP001596110"/>
    </source>
</evidence>
<reference evidence="2" key="1">
    <citation type="journal article" date="2019" name="Int. J. Syst. Evol. Microbiol.">
        <title>The Global Catalogue of Microorganisms (GCM) 10K type strain sequencing project: providing services to taxonomists for standard genome sequencing and annotation.</title>
        <authorList>
            <consortium name="The Broad Institute Genomics Platform"/>
            <consortium name="The Broad Institute Genome Sequencing Center for Infectious Disease"/>
            <person name="Wu L."/>
            <person name="Ma J."/>
        </authorList>
    </citation>
    <scope>NUCLEOTIDE SEQUENCE [LARGE SCALE GENOMIC DNA]</scope>
    <source>
        <strain evidence="2">DT43</strain>
    </source>
</reference>
<dbReference type="InterPro" id="IPR010434">
    <property type="entry name" value="DUF1033"/>
</dbReference>
<dbReference type="Pfam" id="PF06279">
    <property type="entry name" value="DUF1033"/>
    <property type="match status" value="1"/>
</dbReference>
<keyword evidence="2" id="KW-1185">Reference proteome</keyword>
<name>A0ABW0UIU0_9STRE</name>
<dbReference type="RefSeq" id="WP_156806845.1">
    <property type="nucleotide sequence ID" value="NZ_JBHSOJ010000028.1"/>
</dbReference>
<dbReference type="Proteomes" id="UP001596110">
    <property type="component" value="Unassembled WGS sequence"/>
</dbReference>